<gene>
    <name evidence="3" type="ORF">DN745_10905</name>
</gene>
<dbReference type="PROSITE" id="PS51257">
    <property type="entry name" value="PROKAR_LIPOPROTEIN"/>
    <property type="match status" value="1"/>
</dbReference>
<evidence type="ECO:0000313" key="3">
    <source>
        <dbReference type="EMBL" id="AWV89820.1"/>
    </source>
</evidence>
<dbReference type="Proteomes" id="UP000249799">
    <property type="component" value="Chromosome"/>
</dbReference>
<dbReference type="AlphaFoldDB" id="A0A2Z4FLW0"/>
<sequence length="299" mass="32172">MKRALVLIATFTLAGAAVGCDSNRSSLDGQPGFESSENIEQQDNMGQAEVDDQFGGLAQQEGQGVDSPQAVPVDPGQPVTPDPGQPATAEAEQPGAMPEQPIADPTEMAEADSPDPQPEAADNAEAQDEMASNTESADEPEDSRIKQTRESVSSSLGIPASAVIVAAEDREKIMSAEEEFEREARVTASTVEKYLDQVDSSSLDDSQKEAYQELQTSITTLDTDLDQFAMSEAEQRDDMKSQIEEHLSSIDKNWKSILDRVDFSDSAIGGGPEEGQDDSSDLPEFDDSAEQPMEDNKTY</sequence>
<evidence type="ECO:0000313" key="4">
    <source>
        <dbReference type="Proteomes" id="UP000249799"/>
    </source>
</evidence>
<proteinExistence type="predicted"/>
<keyword evidence="4" id="KW-1185">Reference proteome</keyword>
<feature type="chain" id="PRO_5016286060" evidence="2">
    <location>
        <begin position="20"/>
        <end position="299"/>
    </location>
</feature>
<accession>A0A2Z4FLW0</accession>
<feature type="signal peptide" evidence="2">
    <location>
        <begin position="1"/>
        <end position="19"/>
    </location>
</feature>
<protein>
    <submittedName>
        <fullName evidence="3">Uncharacterized protein</fullName>
    </submittedName>
</protein>
<dbReference type="KEGG" id="bsed:DN745_10905"/>
<feature type="region of interest" description="Disordered" evidence="1">
    <location>
        <begin position="20"/>
        <end position="160"/>
    </location>
</feature>
<feature type="compositionally biased region" description="Polar residues" evidence="1">
    <location>
        <begin position="22"/>
        <end position="45"/>
    </location>
</feature>
<dbReference type="EMBL" id="CP030032">
    <property type="protein sequence ID" value="AWV89820.1"/>
    <property type="molecule type" value="Genomic_DNA"/>
</dbReference>
<name>A0A2Z4FLW0_9DELT</name>
<feature type="region of interest" description="Disordered" evidence="1">
    <location>
        <begin position="263"/>
        <end position="299"/>
    </location>
</feature>
<keyword evidence="2" id="KW-0732">Signal</keyword>
<evidence type="ECO:0000256" key="1">
    <source>
        <dbReference type="SAM" id="MobiDB-lite"/>
    </source>
</evidence>
<organism evidence="3 4">
    <name type="scientific">Bradymonas sediminis</name>
    <dbReference type="NCBI Taxonomy" id="1548548"/>
    <lineage>
        <taxon>Bacteria</taxon>
        <taxon>Deltaproteobacteria</taxon>
        <taxon>Bradymonadales</taxon>
        <taxon>Bradymonadaceae</taxon>
        <taxon>Bradymonas</taxon>
    </lineage>
</organism>
<evidence type="ECO:0000256" key="2">
    <source>
        <dbReference type="SAM" id="SignalP"/>
    </source>
</evidence>
<reference evidence="3 4" key="1">
    <citation type="submission" date="2018-06" db="EMBL/GenBank/DDBJ databases">
        <title>Lujinxingia sediminis gen. nov. sp. nov., a new facultative anaerobic member of the class Deltaproteobacteria, and proposal of Lujinxingaceae fam. nov.</title>
        <authorList>
            <person name="Guo L.-Y."/>
            <person name="Li C.-M."/>
            <person name="Wang S."/>
            <person name="Du Z.-J."/>
        </authorList>
    </citation>
    <scope>NUCLEOTIDE SEQUENCE [LARGE SCALE GENOMIC DNA]</scope>
    <source>
        <strain evidence="3 4">FA350</strain>
    </source>
</reference>
<feature type="compositionally biased region" description="Acidic residues" evidence="1">
    <location>
        <begin position="274"/>
        <end position="293"/>
    </location>
</feature>